<accession>A0A1E5KTU2</accession>
<dbReference type="Proteomes" id="UP000095256">
    <property type="component" value="Unassembled WGS sequence"/>
</dbReference>
<evidence type="ECO:0000256" key="2">
    <source>
        <dbReference type="SAM" id="Phobius"/>
    </source>
</evidence>
<comment type="similarity">
    <text evidence="1">Belongs to the UPF0177 family.</text>
</comment>
<evidence type="ECO:0000259" key="3">
    <source>
        <dbReference type="Pfam" id="PF02517"/>
    </source>
</evidence>
<feature type="transmembrane region" description="Helical" evidence="2">
    <location>
        <begin position="33"/>
        <end position="52"/>
    </location>
</feature>
<feature type="transmembrane region" description="Helical" evidence="2">
    <location>
        <begin position="73"/>
        <end position="93"/>
    </location>
</feature>
<dbReference type="RefSeq" id="WP_069699864.1">
    <property type="nucleotide sequence ID" value="NZ_JAGGMA010000004.1"/>
</dbReference>
<dbReference type="PANTHER" id="PTHR36435">
    <property type="entry name" value="SLR1288 PROTEIN"/>
    <property type="match status" value="1"/>
</dbReference>
<dbReference type="InterPro" id="IPR052710">
    <property type="entry name" value="CAAX_protease"/>
</dbReference>
<gene>
    <name evidence="4" type="ORF">BCR26_05355</name>
</gene>
<dbReference type="InterPro" id="IPR003675">
    <property type="entry name" value="Rce1/LyrA-like_dom"/>
</dbReference>
<organism evidence="4 5">
    <name type="scientific">Enterococcus rivorum</name>
    <dbReference type="NCBI Taxonomy" id="762845"/>
    <lineage>
        <taxon>Bacteria</taxon>
        <taxon>Bacillati</taxon>
        <taxon>Bacillota</taxon>
        <taxon>Bacilli</taxon>
        <taxon>Lactobacillales</taxon>
        <taxon>Enterococcaceae</taxon>
        <taxon>Enterococcus</taxon>
    </lineage>
</organism>
<dbReference type="EMBL" id="MIEK01000056">
    <property type="protein sequence ID" value="OEH81276.1"/>
    <property type="molecule type" value="Genomic_DNA"/>
</dbReference>
<feature type="transmembrane region" description="Helical" evidence="2">
    <location>
        <begin position="194"/>
        <end position="213"/>
    </location>
</feature>
<protein>
    <submittedName>
        <fullName evidence="4">CAAX protease</fullName>
    </submittedName>
</protein>
<evidence type="ECO:0000313" key="5">
    <source>
        <dbReference type="Proteomes" id="UP000095256"/>
    </source>
</evidence>
<comment type="caution">
    <text evidence="4">The sequence shown here is derived from an EMBL/GenBank/DDBJ whole genome shotgun (WGS) entry which is preliminary data.</text>
</comment>
<keyword evidence="5" id="KW-1185">Reference proteome</keyword>
<keyword evidence="2" id="KW-0812">Transmembrane</keyword>
<feature type="transmembrane region" description="Helical" evidence="2">
    <location>
        <begin position="170"/>
        <end position="187"/>
    </location>
</feature>
<keyword evidence="4" id="KW-0645">Protease</keyword>
<dbReference type="GO" id="GO:0004175">
    <property type="term" value="F:endopeptidase activity"/>
    <property type="evidence" value="ECO:0007669"/>
    <property type="project" value="UniProtKB-ARBA"/>
</dbReference>
<keyword evidence="4" id="KW-0378">Hydrolase</keyword>
<reference evidence="4 5" key="1">
    <citation type="submission" date="2016-09" db="EMBL/GenBank/DDBJ databases">
        <authorList>
            <person name="Capua I."/>
            <person name="De Benedictis P."/>
            <person name="Joannis T."/>
            <person name="Lombin L.H."/>
            <person name="Cattoli G."/>
        </authorList>
    </citation>
    <scope>NUCLEOTIDE SEQUENCE [LARGE SCALE GENOMIC DNA]</scope>
    <source>
        <strain evidence="4 5">LMG 25899</strain>
    </source>
</reference>
<evidence type="ECO:0000256" key="1">
    <source>
        <dbReference type="ARBA" id="ARBA00009067"/>
    </source>
</evidence>
<keyword evidence="2" id="KW-0472">Membrane</keyword>
<proteinExistence type="inferred from homology"/>
<evidence type="ECO:0000313" key="4">
    <source>
        <dbReference type="EMBL" id="OEH81276.1"/>
    </source>
</evidence>
<sequence length="215" mass="24103">MSIKKVSILSIIIYFFTFFSPFFLVLISKNMLVPGVTFLYIISSCLMIFLYFTGKEPALIEQNSKLSSPVFMFLLGVSGIFLAMLLQGIVFSIESIFTGMPPSSQNTKKIIDVILKKPIFILATTIAGPIMEEFVFRRSLLSLMQPYSGFWISAGISSAMFSIAHQDGHFFVYFCMGLFFCFLYKITGKIWTPIIAHCGMNALVVLAQLAVYYGS</sequence>
<feature type="domain" description="CAAX prenyl protease 2/Lysostaphin resistance protein A-like" evidence="3">
    <location>
        <begin position="118"/>
        <end position="203"/>
    </location>
</feature>
<feature type="transmembrane region" description="Helical" evidence="2">
    <location>
        <begin position="7"/>
        <end position="27"/>
    </location>
</feature>
<dbReference type="GO" id="GO:0080120">
    <property type="term" value="P:CAAX-box protein maturation"/>
    <property type="evidence" value="ECO:0007669"/>
    <property type="project" value="UniProtKB-ARBA"/>
</dbReference>
<keyword evidence="2" id="KW-1133">Transmembrane helix</keyword>
<name>A0A1E5KTU2_9ENTE</name>
<feature type="transmembrane region" description="Helical" evidence="2">
    <location>
        <begin position="113"/>
        <end position="135"/>
    </location>
</feature>
<dbReference type="AlphaFoldDB" id="A0A1E5KTU2"/>
<dbReference type="Pfam" id="PF02517">
    <property type="entry name" value="Rce1-like"/>
    <property type="match status" value="1"/>
</dbReference>
<dbReference type="GO" id="GO:0006508">
    <property type="term" value="P:proteolysis"/>
    <property type="evidence" value="ECO:0007669"/>
    <property type="project" value="UniProtKB-KW"/>
</dbReference>
<dbReference type="PANTHER" id="PTHR36435:SF6">
    <property type="entry name" value="ABORTIVE INFECTION PROTEIN"/>
    <property type="match status" value="1"/>
</dbReference>
<dbReference type="STRING" id="762845.BCR26_05355"/>